<dbReference type="Gene3D" id="1.20.1440.120">
    <property type="entry name" value="Recombination protein O, C-terminal domain"/>
    <property type="match status" value="1"/>
</dbReference>
<dbReference type="PANTHER" id="PTHR33991:SF1">
    <property type="entry name" value="DNA REPAIR PROTEIN RECO"/>
    <property type="match status" value="1"/>
</dbReference>
<dbReference type="HAMAP" id="MF_00201">
    <property type="entry name" value="RecO"/>
    <property type="match status" value="1"/>
</dbReference>
<keyword evidence="11" id="KW-1185">Reference proteome</keyword>
<dbReference type="PANTHER" id="PTHR33991">
    <property type="entry name" value="DNA REPAIR PROTEIN RECO"/>
    <property type="match status" value="1"/>
</dbReference>
<accession>A0ABV2G8X2</accession>
<comment type="caution">
    <text evidence="10">The sequence shown here is derived from an EMBL/GenBank/DDBJ whole genome shotgun (WGS) entry which is preliminary data.</text>
</comment>
<dbReference type="InterPro" id="IPR012340">
    <property type="entry name" value="NA-bd_OB-fold"/>
</dbReference>
<keyword evidence="3 7" id="KW-0227">DNA damage</keyword>
<reference evidence="10 11" key="1">
    <citation type="submission" date="2024-06" db="EMBL/GenBank/DDBJ databases">
        <title>Genomic Encyclopedia of Type Strains, Phase IV (KMG-IV): sequencing the most valuable type-strain genomes for metagenomic binning, comparative biology and taxonomic classification.</title>
        <authorList>
            <person name="Goeker M."/>
        </authorList>
    </citation>
    <scope>NUCLEOTIDE SEQUENCE [LARGE SCALE GENOMIC DNA]</scope>
    <source>
        <strain evidence="10 11">DSM 26128</strain>
    </source>
</reference>
<evidence type="ECO:0000256" key="5">
    <source>
        <dbReference type="ARBA" id="ARBA00023204"/>
    </source>
</evidence>
<dbReference type="Pfam" id="PF11967">
    <property type="entry name" value="RecO_N"/>
    <property type="match status" value="1"/>
</dbReference>
<evidence type="ECO:0000256" key="2">
    <source>
        <dbReference type="ARBA" id="ARBA00021310"/>
    </source>
</evidence>
<dbReference type="Proteomes" id="UP001549099">
    <property type="component" value="Unassembled WGS sequence"/>
</dbReference>
<evidence type="ECO:0000256" key="1">
    <source>
        <dbReference type="ARBA" id="ARBA00007452"/>
    </source>
</evidence>
<dbReference type="NCBIfam" id="TIGR00613">
    <property type="entry name" value="reco"/>
    <property type="match status" value="1"/>
</dbReference>
<comment type="similarity">
    <text evidence="1 7">Belongs to the RecO family.</text>
</comment>
<name>A0ABV2G8X2_9BACL</name>
<evidence type="ECO:0000256" key="3">
    <source>
        <dbReference type="ARBA" id="ARBA00022763"/>
    </source>
</evidence>
<feature type="region of interest" description="Disordered" evidence="8">
    <location>
        <begin position="249"/>
        <end position="283"/>
    </location>
</feature>
<keyword evidence="4 7" id="KW-0233">DNA recombination</keyword>
<evidence type="ECO:0000313" key="10">
    <source>
        <dbReference type="EMBL" id="MET3574739.1"/>
    </source>
</evidence>
<dbReference type="InterPro" id="IPR042242">
    <property type="entry name" value="RecO_C"/>
</dbReference>
<evidence type="ECO:0000256" key="4">
    <source>
        <dbReference type="ARBA" id="ARBA00023172"/>
    </source>
</evidence>
<organism evidence="10 11">
    <name type="scientific">Bhargavaea ullalensis</name>
    <dbReference type="NCBI Taxonomy" id="1265685"/>
    <lineage>
        <taxon>Bacteria</taxon>
        <taxon>Bacillati</taxon>
        <taxon>Bacillota</taxon>
        <taxon>Bacilli</taxon>
        <taxon>Bacillales</taxon>
        <taxon>Caryophanaceae</taxon>
        <taxon>Bhargavaea</taxon>
    </lineage>
</organism>
<protein>
    <recommendedName>
        <fullName evidence="2 7">DNA repair protein RecO</fullName>
    </recommendedName>
    <alternativeName>
        <fullName evidence="6 7">Recombination protein O</fullName>
    </alternativeName>
</protein>
<dbReference type="InterPro" id="IPR037278">
    <property type="entry name" value="ARFGAP/RecO"/>
</dbReference>
<evidence type="ECO:0000256" key="7">
    <source>
        <dbReference type="HAMAP-Rule" id="MF_00201"/>
    </source>
</evidence>
<comment type="function">
    <text evidence="7">Involved in DNA repair and RecF pathway recombination.</text>
</comment>
<dbReference type="SUPFAM" id="SSF50249">
    <property type="entry name" value="Nucleic acid-binding proteins"/>
    <property type="match status" value="1"/>
</dbReference>
<dbReference type="InterPro" id="IPR022572">
    <property type="entry name" value="DNA_rep/recomb_RecO_N"/>
</dbReference>
<feature type="domain" description="DNA replication/recombination mediator RecO N-terminal" evidence="9">
    <location>
        <begin position="4"/>
        <end position="77"/>
    </location>
</feature>
<dbReference type="SUPFAM" id="SSF57863">
    <property type="entry name" value="ArfGap/RecO-like zinc finger"/>
    <property type="match status" value="1"/>
</dbReference>
<proteinExistence type="inferred from homology"/>
<dbReference type="RefSeq" id="WP_354195209.1">
    <property type="nucleotide sequence ID" value="NZ_JBEPLW010000002.1"/>
</dbReference>
<dbReference type="InterPro" id="IPR003717">
    <property type="entry name" value="RecO"/>
</dbReference>
<keyword evidence="5 7" id="KW-0234">DNA repair</keyword>
<evidence type="ECO:0000256" key="8">
    <source>
        <dbReference type="SAM" id="MobiDB-lite"/>
    </source>
</evidence>
<gene>
    <name evidence="7" type="primary">recO</name>
    <name evidence="10" type="ORF">ABID49_000621</name>
</gene>
<sequence>MLNKWEGIVLRTGPYGESNKVVTILTGEAGKISAMARGAKKPASRLAGVTQPFTHGLFLVRSGRGMGTLQSGDPLEPMRFLHQDITAAAYASFIAELMDKLIEDGRPAPAEFNLLLQAFHAINEEYDPEAITLFVEWKMLPVAGVYPVLHQCASCGATEGEFAFSFRENGFLCHRCFDRDPYLVRLSPAQVRLIRTFYTVPIDQVGKLTLKPATKAFMRKLVRTIYDEQVGVRLKSAAFLDQLARMPEFKRAPEPEATTDSAEDPAPPEAGGESDSYEGESDS</sequence>
<evidence type="ECO:0000259" key="9">
    <source>
        <dbReference type="Pfam" id="PF11967"/>
    </source>
</evidence>
<evidence type="ECO:0000313" key="11">
    <source>
        <dbReference type="Proteomes" id="UP001549099"/>
    </source>
</evidence>
<evidence type="ECO:0000256" key="6">
    <source>
        <dbReference type="ARBA" id="ARBA00033409"/>
    </source>
</evidence>
<dbReference type="EMBL" id="JBEPLW010000002">
    <property type="protein sequence ID" value="MET3574739.1"/>
    <property type="molecule type" value="Genomic_DNA"/>
</dbReference>
<dbReference type="Pfam" id="PF02565">
    <property type="entry name" value="RecO_C"/>
    <property type="match status" value="1"/>
</dbReference>
<dbReference type="Gene3D" id="2.40.50.140">
    <property type="entry name" value="Nucleic acid-binding proteins"/>
    <property type="match status" value="1"/>
</dbReference>